<dbReference type="InterPro" id="IPR042099">
    <property type="entry name" value="ANL_N_sf"/>
</dbReference>
<gene>
    <name evidence="4" type="ORF">M0812_08656</name>
</gene>
<dbReference type="GO" id="GO:0005524">
    <property type="term" value="F:ATP binding"/>
    <property type="evidence" value="ECO:0007669"/>
    <property type="project" value="UniProtKB-KW"/>
</dbReference>
<dbReference type="Pfam" id="PF00501">
    <property type="entry name" value="AMP-binding"/>
    <property type="match status" value="1"/>
</dbReference>
<accession>A0AAV7ZXS4</accession>
<evidence type="ECO:0000256" key="2">
    <source>
        <dbReference type="ARBA" id="ARBA00022840"/>
    </source>
</evidence>
<organism evidence="4 5">
    <name type="scientific">Anaeramoeba flamelloides</name>
    <dbReference type="NCBI Taxonomy" id="1746091"/>
    <lineage>
        <taxon>Eukaryota</taxon>
        <taxon>Metamonada</taxon>
        <taxon>Anaeramoebidae</taxon>
        <taxon>Anaeramoeba</taxon>
    </lineage>
</organism>
<feature type="domain" description="AMP-dependent synthetase/ligase" evidence="3">
    <location>
        <begin position="77"/>
        <end position="493"/>
    </location>
</feature>
<evidence type="ECO:0000256" key="1">
    <source>
        <dbReference type="ARBA" id="ARBA00022741"/>
    </source>
</evidence>
<evidence type="ECO:0000313" key="4">
    <source>
        <dbReference type="EMBL" id="KAJ3446120.1"/>
    </source>
</evidence>
<protein>
    <submittedName>
        <fullName evidence="4">Long-chain-fatty-acid--coa ligase</fullName>
    </submittedName>
</protein>
<dbReference type="GO" id="GO:0016020">
    <property type="term" value="C:membrane"/>
    <property type="evidence" value="ECO:0007669"/>
    <property type="project" value="TreeGrafter"/>
</dbReference>
<dbReference type="EMBL" id="JANTQA010000021">
    <property type="protein sequence ID" value="KAJ3446120.1"/>
    <property type="molecule type" value="Genomic_DNA"/>
</dbReference>
<dbReference type="PROSITE" id="PS00455">
    <property type="entry name" value="AMP_BINDING"/>
    <property type="match status" value="1"/>
</dbReference>
<keyword evidence="1" id="KW-0547">Nucleotide-binding</keyword>
<dbReference type="Gene3D" id="3.40.50.12780">
    <property type="entry name" value="N-terminal domain of ligase-like"/>
    <property type="match status" value="1"/>
</dbReference>
<name>A0AAV7ZXS4_9EUKA</name>
<dbReference type="PANTHER" id="PTHR43272">
    <property type="entry name" value="LONG-CHAIN-FATTY-ACID--COA LIGASE"/>
    <property type="match status" value="1"/>
</dbReference>
<comment type="caution">
    <text evidence="4">The sequence shown here is derived from an EMBL/GenBank/DDBJ whole genome shotgun (WGS) entry which is preliminary data.</text>
</comment>
<dbReference type="Proteomes" id="UP001146793">
    <property type="component" value="Unassembled WGS sequence"/>
</dbReference>
<keyword evidence="4" id="KW-0436">Ligase</keyword>
<dbReference type="InterPro" id="IPR020845">
    <property type="entry name" value="AMP-binding_CS"/>
</dbReference>
<sequence>MGLFLFLFLFIIIAVVYVVFFHGSNPNHVRPQTLSFVENGETIYRWEPIGRGQLQDIVDERIKTVYDLVNVAAKDCPDNMALGERENLGDNKYGKYQWITYKEFNDKRKFFGNGLVRLGAKKGDIVSIWSSNCTEWLIASHGCYPYSLVNVALYDTLGEESSKFILNQTETEFIICKKSKIEKIMDIKPECEHLKNIICIDEEGIEEYTEQCNKLGINLYSMKQVIEDGEENFTEECLNLPEPDDTCIIMYTSGTTGNPKGVVYSHRMYIAGTVNVMTIGMLPTSDNVYISYLPLAHIYEKMAESFVLYGKGRIGFFTGNVRNLTRDIQELQPDVFPVVPRVVSRLYDKVNLKISQSPIHIQLIYKFCFWAKTRDLRLGRTFPLWDLIIFNKIRSTIGKNLIFMSTTSAPISKAHHNFARVCFCSFLPQTYGMTESSGSGTIQRRDIITMGNVGPPAANIEVKLVDVPEMEYYAKNKQGEIWFRGPCIFKEYYKNEEKTKETLTEDGWLKTGDIGEVNDIGCIAIIDRKKNILKLQQGEYVAPEHLENIFIRCPAIGQCYVYGSSYENSLVAIIVPDFEALGVSLNDEEACKKCAEDPKTRKIIEEQLLEISKKEKIKGFEYIKEFHIESKMFTIENGLLTDTFKLKRLKAKESYKEVFVQLYEKLSEKISKKNK</sequence>
<dbReference type="GO" id="GO:0005783">
    <property type="term" value="C:endoplasmic reticulum"/>
    <property type="evidence" value="ECO:0007669"/>
    <property type="project" value="TreeGrafter"/>
</dbReference>
<dbReference type="GO" id="GO:0004467">
    <property type="term" value="F:long-chain fatty acid-CoA ligase activity"/>
    <property type="evidence" value="ECO:0007669"/>
    <property type="project" value="TreeGrafter"/>
</dbReference>
<evidence type="ECO:0000259" key="3">
    <source>
        <dbReference type="Pfam" id="PF00501"/>
    </source>
</evidence>
<reference evidence="4" key="1">
    <citation type="submission" date="2022-08" db="EMBL/GenBank/DDBJ databases">
        <title>Novel sulphate-reducing endosymbionts in the free-living metamonad Anaeramoeba.</title>
        <authorList>
            <person name="Jerlstrom-Hultqvist J."/>
            <person name="Cepicka I."/>
            <person name="Gallot-Lavallee L."/>
            <person name="Salas-Leiva D."/>
            <person name="Curtis B.A."/>
            <person name="Zahonova K."/>
            <person name="Pipaliya S."/>
            <person name="Dacks J."/>
            <person name="Roger A.J."/>
        </authorList>
    </citation>
    <scope>NUCLEOTIDE SEQUENCE</scope>
    <source>
        <strain evidence="4">Busselton2</strain>
    </source>
</reference>
<dbReference type="AlphaFoldDB" id="A0AAV7ZXS4"/>
<proteinExistence type="predicted"/>
<dbReference type="InterPro" id="IPR000873">
    <property type="entry name" value="AMP-dep_synth/lig_dom"/>
</dbReference>
<evidence type="ECO:0000313" key="5">
    <source>
        <dbReference type="Proteomes" id="UP001146793"/>
    </source>
</evidence>
<dbReference type="SUPFAM" id="SSF56801">
    <property type="entry name" value="Acetyl-CoA synthetase-like"/>
    <property type="match status" value="1"/>
</dbReference>
<keyword evidence="2" id="KW-0067">ATP-binding</keyword>
<dbReference type="PANTHER" id="PTHR43272:SF33">
    <property type="entry name" value="AMP-BINDING DOMAIN-CONTAINING PROTEIN-RELATED"/>
    <property type="match status" value="1"/>
</dbReference>